<dbReference type="Pfam" id="PF12561">
    <property type="entry name" value="TagA"/>
    <property type="match status" value="1"/>
</dbReference>
<dbReference type="PROSITE" id="PS51694">
    <property type="entry name" value="PEPTIDASE_M66"/>
    <property type="match status" value="1"/>
</dbReference>
<dbReference type="InterPro" id="IPR022218">
    <property type="entry name" value="TagA_dom"/>
</dbReference>
<comment type="caution">
    <text evidence="7">Lacks conserved residue(s) required for the propagation of feature annotation.</text>
</comment>
<reference evidence="9" key="2">
    <citation type="submission" date="2023-10" db="EMBL/GenBank/DDBJ databases">
        <title>Analysis of Resistance Genes of Carbapenem-resistant Providencia rettgeri.</title>
        <authorList>
            <person name="Liu M."/>
        </authorList>
    </citation>
    <scope>NUCLEOTIDE SEQUENCE</scope>
    <source>
        <strain evidence="9">QITACRE101</strain>
    </source>
</reference>
<evidence type="ECO:0000256" key="1">
    <source>
        <dbReference type="ARBA" id="ARBA00001947"/>
    </source>
</evidence>
<dbReference type="Pfam" id="PF20944">
    <property type="entry name" value="StcE_b-sandwich"/>
    <property type="match status" value="2"/>
</dbReference>
<protein>
    <submittedName>
        <fullName evidence="9">M66 family metalloprotease</fullName>
    </submittedName>
</protein>
<dbReference type="EMBL" id="JARVQW010000002">
    <property type="protein sequence ID" value="MDH2305109.1"/>
    <property type="molecule type" value="Genomic_DNA"/>
</dbReference>
<gene>
    <name evidence="9" type="ORF">QDQ51_06700</name>
</gene>
<keyword evidence="2" id="KW-0645">Protease</keyword>
<evidence type="ECO:0000256" key="4">
    <source>
        <dbReference type="ARBA" id="ARBA00022801"/>
    </source>
</evidence>
<comment type="cofactor">
    <cofactor evidence="1">
        <name>Zn(2+)</name>
        <dbReference type="ChEBI" id="CHEBI:29105"/>
    </cofactor>
</comment>
<dbReference type="Proteomes" id="UP001162044">
    <property type="component" value="Unassembled WGS sequence"/>
</dbReference>
<reference evidence="9" key="1">
    <citation type="submission" date="2023-04" db="EMBL/GenBank/DDBJ databases">
        <authorList>
            <person name="Li W."/>
        </authorList>
    </citation>
    <scope>NUCLEOTIDE SEQUENCE</scope>
    <source>
        <strain evidence="9">QITACRE101</strain>
    </source>
</reference>
<dbReference type="InterPro" id="IPR019503">
    <property type="entry name" value="Peptidase_M66_dom"/>
</dbReference>
<dbReference type="Pfam" id="PF10462">
    <property type="entry name" value="Peptidase_M66"/>
    <property type="match status" value="1"/>
</dbReference>
<proteinExistence type="predicted"/>
<dbReference type="AlphaFoldDB" id="A0AB35L9U1"/>
<keyword evidence="5" id="KW-0862">Zinc</keyword>
<comment type="caution">
    <text evidence="9">The sequence shown here is derived from an EMBL/GenBank/DDBJ whole genome shotgun (WGS) entry which is preliminary data.</text>
</comment>
<evidence type="ECO:0000256" key="6">
    <source>
        <dbReference type="ARBA" id="ARBA00023049"/>
    </source>
</evidence>
<organism evidence="9 10">
    <name type="scientific">Providencia rettgeri</name>
    <dbReference type="NCBI Taxonomy" id="587"/>
    <lineage>
        <taxon>Bacteria</taxon>
        <taxon>Pseudomonadati</taxon>
        <taxon>Pseudomonadota</taxon>
        <taxon>Gammaproteobacteria</taxon>
        <taxon>Enterobacterales</taxon>
        <taxon>Morganellaceae</taxon>
        <taxon>Providencia</taxon>
    </lineage>
</organism>
<dbReference type="GO" id="GO:0004222">
    <property type="term" value="F:metalloendopeptidase activity"/>
    <property type="evidence" value="ECO:0007669"/>
    <property type="project" value="InterPro"/>
</dbReference>
<name>A0AB35L9U1_PRORE</name>
<dbReference type="GO" id="GO:0046872">
    <property type="term" value="F:metal ion binding"/>
    <property type="evidence" value="ECO:0007669"/>
    <property type="project" value="UniProtKB-KW"/>
</dbReference>
<feature type="domain" description="Peptidase M66" evidence="8">
    <location>
        <begin position="588"/>
        <end position="842"/>
    </location>
</feature>
<evidence type="ECO:0000313" key="9">
    <source>
        <dbReference type="EMBL" id="MDH2305109.1"/>
    </source>
</evidence>
<keyword evidence="4" id="KW-0378">Hydrolase</keyword>
<evidence type="ECO:0000256" key="7">
    <source>
        <dbReference type="PROSITE-ProRule" id="PRU01031"/>
    </source>
</evidence>
<sequence length="1077" mass="122897">MIVKKPIIQNIINQNTYNSLTSHYSTNLVNNIYEIFHILNNENNESNLEMILHADKTSNPLINLDRNDEKSSNGIKPDKAIYFNKNKFINPLTHKEISDTSGELKGSVYFAQNSIIPAVNRIEGDIQPKLVSGRKTLVMFKPQSSIQQNENIKLNIYDENNKLVTSENLSPPTKLPKIVDNSTIETNLLPHHFKPPKRFDIFIENENHLNVIVSNQKALHYLILKNKIIHLTFNHKYMKETFTLNNDMRYKGKTIVLENIHKKDINISYGNETVTLPKGLTIQFICDNNGRWLTEENVNLIEYWKSPDISARNLPPFFDSEIEGLPDIDVSEIDANFMNDILNEHSTIKITKVDYDTTNSLMLKSNINHVYKQILFTSTSDETTLIHTKYKCVELKKGDLYLFKCDTNGDWENIPITREIPPLDYSQPENYDLTLDNNKSINESSENKKNLLELLKNNESIKIATSDGNWARDFTLMADNDLHNKKILFSSSAYYDSHIHYGNKSLKLGTGESVLFIYDLHKKWFPIYLNNEPYIAKNDDSTSNLEYIENTWSTTISEEYIHPDIKLEFVLKEQKGTLSNIDIGAPNELLVNTLDIGLLTPPRDVLLFQEKPELNRQYYQTIPVKNFIVSRYEPIHLTKVVMPNGQVFTDKATGKGGAYSGNMRESITKRFYANGINLANYGVNSSASDAESFNPTSQITAYNSVGVYENGRVIHGWSGGGGKATLNRTDSNELSHEFGHNFGLSDYYGGTEGGTHATADKKNSTWLWDPYNNYFIPNTYQDGSLNHDAMSGGEAYNPKYNAYTAYTPNSLVAIQKKLESNYTFSSESSTGYKKWDPNIKKLVDAKLDLSNFNIINFSPKNGSDITTDRINELLKKSNLVYLCQGNGYYAPNISLPAASEHNKNSIIKIKSYAQWNSKIHVNNKVETITKNDLFCYRSDGVSWKRISEPESAIHKKARKQGVEVVTLMGFYDPEGTIDSYIYPPSFGSYGMVYQNDARVNTDSPYLEVIFNDGNKKQYQLNNFRGNKDMMNKFHINIEHGLIPIETKLYINNKMVHSRPIEIKENRFLTTINGTIVE</sequence>
<evidence type="ECO:0000256" key="5">
    <source>
        <dbReference type="ARBA" id="ARBA00022833"/>
    </source>
</evidence>
<evidence type="ECO:0000313" key="10">
    <source>
        <dbReference type="Proteomes" id="UP001162044"/>
    </source>
</evidence>
<dbReference type="PANTHER" id="PTHR39540">
    <property type="match status" value="1"/>
</dbReference>
<dbReference type="Gene3D" id="2.60.120.1230">
    <property type="match status" value="4"/>
</dbReference>
<evidence type="ECO:0000256" key="2">
    <source>
        <dbReference type="ARBA" id="ARBA00022670"/>
    </source>
</evidence>
<keyword evidence="3" id="KW-0479">Metal-binding</keyword>
<dbReference type="RefSeq" id="WP_209101206.1">
    <property type="nucleotide sequence ID" value="NZ_JACTAI010000001.1"/>
</dbReference>
<dbReference type="GO" id="GO:0006508">
    <property type="term" value="P:proteolysis"/>
    <property type="evidence" value="ECO:0007669"/>
    <property type="project" value="UniProtKB-KW"/>
</dbReference>
<keyword evidence="6 9" id="KW-0482">Metalloprotease</keyword>
<accession>A0AB35L9U1</accession>
<evidence type="ECO:0000259" key="8">
    <source>
        <dbReference type="PROSITE" id="PS51694"/>
    </source>
</evidence>
<dbReference type="InterPro" id="IPR048990">
    <property type="entry name" value="StcE_b-sandwich"/>
</dbReference>
<dbReference type="InterPro" id="IPR051256">
    <property type="entry name" value="Dictomallein"/>
</dbReference>
<evidence type="ECO:0000256" key="3">
    <source>
        <dbReference type="ARBA" id="ARBA00022723"/>
    </source>
</evidence>
<dbReference type="PANTHER" id="PTHR39540:SF1">
    <property type="entry name" value="DICTOMALLEIN-1-RELATED"/>
    <property type="match status" value="1"/>
</dbReference>